<organism evidence="4 5">
    <name type="scientific">Coptis chinensis</name>
    <dbReference type="NCBI Taxonomy" id="261450"/>
    <lineage>
        <taxon>Eukaryota</taxon>
        <taxon>Viridiplantae</taxon>
        <taxon>Streptophyta</taxon>
        <taxon>Embryophyta</taxon>
        <taxon>Tracheophyta</taxon>
        <taxon>Spermatophyta</taxon>
        <taxon>Magnoliopsida</taxon>
        <taxon>Ranunculales</taxon>
        <taxon>Ranunculaceae</taxon>
        <taxon>Coptidoideae</taxon>
        <taxon>Coptis</taxon>
    </lineage>
</organism>
<dbReference type="InterPro" id="IPR011333">
    <property type="entry name" value="SKP1/BTB/POZ_sf"/>
</dbReference>
<reference evidence="4 5" key="1">
    <citation type="submission" date="2020-10" db="EMBL/GenBank/DDBJ databases">
        <title>The Coptis chinensis genome and diversification of protoberbering-type alkaloids.</title>
        <authorList>
            <person name="Wang B."/>
            <person name="Shu S."/>
            <person name="Song C."/>
            <person name="Liu Y."/>
        </authorList>
    </citation>
    <scope>NUCLEOTIDE SEQUENCE [LARGE SCALE GENOMIC DNA]</scope>
    <source>
        <strain evidence="4">HL-2020</strain>
        <tissue evidence="4">Leaf</tissue>
    </source>
</reference>
<dbReference type="CDD" id="cd18186">
    <property type="entry name" value="BTB_POZ_ZBTB_KLHL-like"/>
    <property type="match status" value="1"/>
</dbReference>
<name>A0A835LPN4_9MAGN</name>
<comment type="pathway">
    <text evidence="2">Protein modification; protein ubiquitination.</text>
</comment>
<gene>
    <name evidence="4" type="ORF">IFM89_035759</name>
</gene>
<dbReference type="Gene3D" id="3.80.10.10">
    <property type="entry name" value="Ribonuclease Inhibitor"/>
    <property type="match status" value="3"/>
</dbReference>
<dbReference type="GO" id="GO:0019005">
    <property type="term" value="C:SCF ubiquitin ligase complex"/>
    <property type="evidence" value="ECO:0007669"/>
    <property type="project" value="TreeGrafter"/>
</dbReference>
<dbReference type="SUPFAM" id="SSF54695">
    <property type="entry name" value="POZ domain"/>
    <property type="match status" value="1"/>
</dbReference>
<dbReference type="SMART" id="SM00367">
    <property type="entry name" value="LRR_CC"/>
    <property type="match status" value="6"/>
</dbReference>
<evidence type="ECO:0000313" key="5">
    <source>
        <dbReference type="Proteomes" id="UP000631114"/>
    </source>
</evidence>
<dbReference type="InterPro" id="IPR032675">
    <property type="entry name" value="LRR_dom_sf"/>
</dbReference>
<dbReference type="PANTHER" id="PTHR13318:SF95">
    <property type="entry name" value="F-BOX PROTEIN YLR352W"/>
    <property type="match status" value="1"/>
</dbReference>
<evidence type="ECO:0000256" key="1">
    <source>
        <dbReference type="ARBA" id="ARBA00002668"/>
    </source>
</evidence>
<dbReference type="Gene3D" id="1.25.40.420">
    <property type="match status" value="1"/>
</dbReference>
<dbReference type="OrthoDB" id="775260at2759"/>
<dbReference type="GO" id="GO:0031146">
    <property type="term" value="P:SCF-dependent proteasomal ubiquitin-dependent protein catabolic process"/>
    <property type="evidence" value="ECO:0007669"/>
    <property type="project" value="TreeGrafter"/>
</dbReference>
<comment type="function">
    <text evidence="1">May act as a substrate-specific adapter of an E3 ubiquitin-protein ligase complex (CUL3-RBX1-BTB) which mediates the ubiquitination and subsequent proteasomal degradation of target proteins.</text>
</comment>
<dbReference type="Proteomes" id="UP000631114">
    <property type="component" value="Unassembled WGS sequence"/>
</dbReference>
<comment type="caution">
    <text evidence="4">The sequence shown here is derived from an EMBL/GenBank/DDBJ whole genome shotgun (WGS) entry which is preliminary data.</text>
</comment>
<accession>A0A835LPN4</accession>
<keyword evidence="5" id="KW-1185">Reference proteome</keyword>
<dbReference type="PANTHER" id="PTHR13318">
    <property type="entry name" value="PARTNER OF PAIRED, ISOFORM B-RELATED"/>
    <property type="match status" value="1"/>
</dbReference>
<dbReference type="InterPro" id="IPR000210">
    <property type="entry name" value="BTB/POZ_dom"/>
</dbReference>
<feature type="domain" description="BTB" evidence="3">
    <location>
        <begin position="54"/>
        <end position="120"/>
    </location>
</feature>
<dbReference type="Pfam" id="PF07707">
    <property type="entry name" value="BACK"/>
    <property type="match status" value="1"/>
</dbReference>
<evidence type="ECO:0000256" key="2">
    <source>
        <dbReference type="ARBA" id="ARBA00004906"/>
    </source>
</evidence>
<dbReference type="Pfam" id="PF00651">
    <property type="entry name" value="BTB"/>
    <property type="match status" value="1"/>
</dbReference>
<dbReference type="SMART" id="SM00875">
    <property type="entry name" value="BACK"/>
    <property type="match status" value="1"/>
</dbReference>
<dbReference type="AlphaFoldDB" id="A0A835LPN4"/>
<evidence type="ECO:0000313" key="4">
    <source>
        <dbReference type="EMBL" id="KAF9594986.1"/>
    </source>
</evidence>
<evidence type="ECO:0000259" key="3">
    <source>
        <dbReference type="PROSITE" id="PS50097"/>
    </source>
</evidence>
<dbReference type="PROSITE" id="PS50097">
    <property type="entry name" value="BTB"/>
    <property type="match status" value="1"/>
</dbReference>
<sequence length="977" mass="108369">MASTPSNNALVILELKPSPPHLIQRNFTTTNNNINNKSQNEIFISTENISTWNHPFILSSQIIKIQTNKNKLIEQSSYFRTLLTGNFSESCLDTVSVEWNVETVVDMLRFIYGISLDVSVDNFIPLMEGAFFFGVDGLLLECTSWFSKATSSRRLLSLQIPLESIIEIWSFGLQHAMDCITELSAAYLARNFTWAISCRSFVEVPYNLLSCCLDHHHLTVHSEQDLADALLRWLEVNPRSLEGSSGFSKDDYSDILKTVRLGLLPFWFVAGKKGSFYFSELANESIGAILNLISDPTMSLLHLFRYGDLESIRIRLTDYTERIDLSGCPQITSALLFLSMLPCLHKMDPASKERIKEYLTEIRSRDLGKFAAPHNSFPTLSFDAVREVDISKCPQVHIEAAIKCFCKSFPSLKTLKASHCLHFKMKALFQLIQNCPLVKEVYLSADISPLIPGRISTISSSIDGHIDLDVASHEVLKGIPLSSNITKLVLEGRTEINDFDLINISLISGSLCYLNLKGCTSITDIGISKLISKCLNLDSIVASDTYFGKNSTLALCSRFPSLKSSLTLENDQSTTLASRLQKLHIGGCKSVDVTSLSQLMSHTCMLKSLCLRGTSLDDDATYRFLGSSLEFIDVSETMVSGATLAHIIRRNPGLKVIKSRGCRNLCYNEDNLRRSALSYGCSSGEQLYVEIGRNCNLEDVEFGWGFSSLSLENSGHAVRSLKSLTVGLGASLSQQAFMLLPILCPSLESVVLKFQVISDSIVRSIAESLRQLRVLSLCYCIGDLSASSFHLSMPNLRKLRLERVIPWMKNEDLAILVRNCTSLIELSLSGCTRLNSDSQQIISCGWPGLISLHLEDCGEVTSNGVSSLFDCRAIEDLSLRHSGSGIQKNFIVDAAANLPMLRKVALDLCDTSGGGFESPSYADRFFLSTVTIARCKVQKCAFVLQASEACRQSVHKESIVLEWNSKGFRTTVVKERV</sequence>
<dbReference type="InterPro" id="IPR006553">
    <property type="entry name" value="Leu-rich_rpt_Cys-con_subtyp"/>
</dbReference>
<protein>
    <recommendedName>
        <fullName evidence="3">BTB domain-containing protein</fullName>
    </recommendedName>
</protein>
<dbReference type="Gene3D" id="3.30.710.10">
    <property type="entry name" value="Potassium Channel Kv1.1, Chain A"/>
    <property type="match status" value="1"/>
</dbReference>
<dbReference type="EMBL" id="JADFTS010000008">
    <property type="protein sequence ID" value="KAF9594986.1"/>
    <property type="molecule type" value="Genomic_DNA"/>
</dbReference>
<dbReference type="SUPFAM" id="SSF52047">
    <property type="entry name" value="RNI-like"/>
    <property type="match status" value="2"/>
</dbReference>
<dbReference type="InterPro" id="IPR011705">
    <property type="entry name" value="BACK"/>
</dbReference>
<proteinExistence type="predicted"/>
<dbReference type="SMART" id="SM00225">
    <property type="entry name" value="BTB"/>
    <property type="match status" value="1"/>
</dbReference>